<reference evidence="2" key="1">
    <citation type="submission" date="2012-02" db="EMBL/GenBank/DDBJ databases">
        <title>The complete genome of Solitalea canadensis DSM 3403.</title>
        <authorList>
            <consortium name="US DOE Joint Genome Institute (JGI-PGF)"/>
            <person name="Lucas S."/>
            <person name="Copeland A."/>
            <person name="Lapidus A."/>
            <person name="Glavina del Rio T."/>
            <person name="Dalin E."/>
            <person name="Tice H."/>
            <person name="Bruce D."/>
            <person name="Goodwin L."/>
            <person name="Pitluck S."/>
            <person name="Peters L."/>
            <person name="Ovchinnikova G."/>
            <person name="Lu M."/>
            <person name="Kyrpides N."/>
            <person name="Mavromatis K."/>
            <person name="Ivanova N."/>
            <person name="Brettin T."/>
            <person name="Detter J.C."/>
            <person name="Han C."/>
            <person name="Larimer F."/>
            <person name="Land M."/>
            <person name="Hauser L."/>
            <person name="Markowitz V."/>
            <person name="Cheng J.-F."/>
            <person name="Hugenholtz P."/>
            <person name="Woyke T."/>
            <person name="Wu D."/>
            <person name="Spring S."/>
            <person name="Schroeder M."/>
            <person name="Kopitz M."/>
            <person name="Brambilla E."/>
            <person name="Klenk H.-P."/>
            <person name="Eisen J.A."/>
        </authorList>
    </citation>
    <scope>NUCLEOTIDE SEQUENCE</scope>
    <source>
        <strain evidence="2">DSM 3403</strain>
    </source>
</reference>
<dbReference type="Proteomes" id="UP000007590">
    <property type="component" value="Chromosome"/>
</dbReference>
<proteinExistence type="predicted"/>
<organism evidence="2 3">
    <name type="scientific">Solitalea canadensis (strain ATCC 29591 / DSM 3403 / JCM 21819 / LMG 8368 / NBRC 15130 / NCIMB 12057 / USAM 9D)</name>
    <name type="common">Flexibacter canadensis</name>
    <dbReference type="NCBI Taxonomy" id="929556"/>
    <lineage>
        <taxon>Bacteria</taxon>
        <taxon>Pseudomonadati</taxon>
        <taxon>Bacteroidota</taxon>
        <taxon>Sphingobacteriia</taxon>
        <taxon>Sphingobacteriales</taxon>
        <taxon>Sphingobacteriaceae</taxon>
        <taxon>Solitalea</taxon>
    </lineage>
</organism>
<evidence type="ECO:0008006" key="4">
    <source>
        <dbReference type="Google" id="ProtNLM"/>
    </source>
</evidence>
<dbReference type="EMBL" id="CP003349">
    <property type="protein sequence ID" value="AFD05377.1"/>
    <property type="molecule type" value="Genomic_DNA"/>
</dbReference>
<evidence type="ECO:0000313" key="2">
    <source>
        <dbReference type="EMBL" id="AFD05377.1"/>
    </source>
</evidence>
<dbReference type="AlphaFoldDB" id="H8KNW6"/>
<dbReference type="RefSeq" id="WP_014678605.1">
    <property type="nucleotide sequence ID" value="NC_017770.1"/>
</dbReference>
<accession>H8KNW6</accession>
<dbReference type="PROSITE" id="PS51257">
    <property type="entry name" value="PROKAR_LIPOPROTEIN"/>
    <property type="match status" value="1"/>
</dbReference>
<keyword evidence="1" id="KW-0732">Signal</keyword>
<gene>
    <name evidence="2" type="ordered locus">Solca_0232</name>
</gene>
<dbReference type="OrthoDB" id="678833at2"/>
<dbReference type="KEGG" id="scn:Solca_0232"/>
<evidence type="ECO:0000313" key="3">
    <source>
        <dbReference type="Proteomes" id="UP000007590"/>
    </source>
</evidence>
<name>H8KNW6_SOLCM</name>
<keyword evidence="3" id="KW-1185">Reference proteome</keyword>
<evidence type="ECO:0000256" key="1">
    <source>
        <dbReference type="SAM" id="SignalP"/>
    </source>
</evidence>
<protein>
    <recommendedName>
        <fullName evidence="4">Lipoprotein</fullName>
    </recommendedName>
</protein>
<feature type="signal peptide" evidence="1">
    <location>
        <begin position="1"/>
        <end position="21"/>
    </location>
</feature>
<dbReference type="HOGENOM" id="CLU_1853896_0_0_10"/>
<feature type="chain" id="PRO_5003614314" description="Lipoprotein" evidence="1">
    <location>
        <begin position="22"/>
        <end position="138"/>
    </location>
</feature>
<sequence length="138" mass="15219">MMKPYLFFASALAFALTSCLGKSDMPEPVVYDDLNITSTTTPKEKPLGEIVTSKISCQLPNTCYSFSGFEVREIGNNNVEIRAKGRNTAKEGTTCAEVIVPVDTVLKFKPVITGKIILKFYNKDVHFKSDTIEIKTAS</sequence>